<evidence type="ECO:0000313" key="1">
    <source>
        <dbReference type="EMBL" id="SFP16985.1"/>
    </source>
</evidence>
<dbReference type="Proteomes" id="UP000199227">
    <property type="component" value="Unassembled WGS sequence"/>
</dbReference>
<reference evidence="1 2" key="1">
    <citation type="submission" date="2016-10" db="EMBL/GenBank/DDBJ databases">
        <authorList>
            <person name="de Groot N.N."/>
        </authorList>
    </citation>
    <scope>NUCLEOTIDE SEQUENCE [LARGE SCALE GENOMIC DNA]</scope>
    <source>
        <strain evidence="1 2">EP1-55-1</strain>
    </source>
</reference>
<sequence>MKDKIFPILEKTENTDFLSKNFQNKTVRHESINFDEKNTENFVSLNFSNPLLTKLLIIDNNIEGKLVASKKATINTLETFIENFEKRKHDILQLKKLVNNYNPDRLNLSYKLETVINDFFEELDFISIEVKKMFELKNELSFYLNKQSYLSSTEKNECLEFYSSIVEEFITPYIKTFFDQFENKEFNFKSSNILFTLSDIEKSDKINEDILKVMLKYIKQNNIFLNRIISNYMIYSIDSNKFKEDGNISLKPLLKNIENLRKKYNINTIILGSNENLKKEDFKTLLLYTKDNNIKIITNNLIINFQKLNKINAFINSLLKNKMLDKGILIKNYFTNSEKLYSFDLLKIKDFSISYFTKSILGSTPMTYRENIHTWRKYISLYDDLYDKKDFSISIPKIDINVIDLDISSKNELNSFGFIRRKFNTDFGFSKKNDQGITVDETMDFFWYLFQEKNVDSDNVIENHEKSKFLLMDIILKLYRNEVPYLNNPIGEQIESYNDFSKIFFEIKKLEEEIFEKEFMKLHLILWLCKPYNMLPDWKNKESLGFDQEIYDVIEKIGKTNYELFMFQAIKLYSLYNGKENNISVIKNLLSNSIELFLKEFKNTVQEGPEYGERWDVLTMRVEEGYAIFDPNITEHINDSLLTKISARFEELFKKVDILTTINFELNKLFNFKSLDQDFDKIIKGDITAEELLVDEDSYSKIVKSIIQIKSDPFYLQMIENYKVIAFDKNASYQGKILTTKEKQDILKEIFDIKSYYKNSNLSKSHADEILSCNGKGTDYIKQLIENEEIKFSKEEKKMIEYISEDKKILSPGNNFENNVVFYFNKIYEMILEKIQNSQIDFEKFSYILDNLSADLINSEDLFQLEKVAFSYESIIYSNLDRNFIVFDKSDLKSLYDFESDFLYRFNDIEENDIENFAEVLKNIIKNIKDKGKFYLPDYSNEKQFIYYSILKLFSNHWKTIQSNSILSVASSLSIIENKLELELVQTTIKDILYNTKYQRDKLIELNEKRKTTNLTDFESNSNKKFLQYYIFSLKSIVEKGFEKLGTLNFFRIHKQINNSIAISNEKTLFGVFKDVLVNYLAEKYDLTSLKDNSYTLLLSFDNYLSDDILIIFKKLSAAINKNIIIGVSEDFEQEKVTSNWLISEEQRVCEIYKVFLTENSPKTNENKYDLIIEDNNLVEGENTKLIFNEELFDIKLKKSNALVKNRIIELDL</sequence>
<gene>
    <name evidence="1" type="ORF">SAMN05216234_10865</name>
</gene>
<evidence type="ECO:0000313" key="2">
    <source>
        <dbReference type="Proteomes" id="UP000199227"/>
    </source>
</evidence>
<keyword evidence="2" id="KW-1185">Reference proteome</keyword>
<dbReference type="STRING" id="223786.SAMN05216234_10865"/>
<proteinExistence type="predicted"/>
<organism evidence="1 2">
    <name type="scientific">Hydrogenimonas thermophila</name>
    <dbReference type="NCBI Taxonomy" id="223786"/>
    <lineage>
        <taxon>Bacteria</taxon>
        <taxon>Pseudomonadati</taxon>
        <taxon>Campylobacterota</taxon>
        <taxon>Epsilonproteobacteria</taxon>
        <taxon>Campylobacterales</taxon>
        <taxon>Hydrogenimonadaceae</taxon>
        <taxon>Hydrogenimonas</taxon>
    </lineage>
</organism>
<name>A0A1I5N4Y1_9BACT</name>
<protein>
    <submittedName>
        <fullName evidence="1">Uncharacterized protein</fullName>
    </submittedName>
</protein>
<dbReference type="EMBL" id="FOXB01000008">
    <property type="protein sequence ID" value="SFP16985.1"/>
    <property type="molecule type" value="Genomic_DNA"/>
</dbReference>
<accession>A0A1I5N4Y1</accession>
<dbReference type="RefSeq" id="WP_092911566.1">
    <property type="nucleotide sequence ID" value="NZ_FOXB01000008.1"/>
</dbReference>
<dbReference type="AlphaFoldDB" id="A0A1I5N4Y1"/>